<proteinExistence type="predicted"/>
<dbReference type="PANTHER" id="PTHR34239">
    <property type="entry name" value="APPLE DOMAIN-CONTAINING PROTEIN"/>
    <property type="match status" value="1"/>
</dbReference>
<gene>
    <name evidence="2" type="ORF">PYW07_005548</name>
</gene>
<organism evidence="2 3">
    <name type="scientific">Mythimna separata</name>
    <name type="common">Oriental armyworm</name>
    <name type="synonym">Pseudaletia separata</name>
    <dbReference type="NCBI Taxonomy" id="271217"/>
    <lineage>
        <taxon>Eukaryota</taxon>
        <taxon>Metazoa</taxon>
        <taxon>Ecdysozoa</taxon>
        <taxon>Arthropoda</taxon>
        <taxon>Hexapoda</taxon>
        <taxon>Insecta</taxon>
        <taxon>Pterygota</taxon>
        <taxon>Neoptera</taxon>
        <taxon>Endopterygota</taxon>
        <taxon>Lepidoptera</taxon>
        <taxon>Glossata</taxon>
        <taxon>Ditrysia</taxon>
        <taxon>Noctuoidea</taxon>
        <taxon>Noctuidae</taxon>
        <taxon>Noctuinae</taxon>
        <taxon>Hadenini</taxon>
        <taxon>Mythimna</taxon>
    </lineage>
</organism>
<accession>A0AAD7YK25</accession>
<protein>
    <submittedName>
        <fullName evidence="2">Uncharacterized protein</fullName>
    </submittedName>
</protein>
<feature type="region of interest" description="Disordered" evidence="1">
    <location>
        <begin position="1"/>
        <end position="126"/>
    </location>
</feature>
<feature type="compositionally biased region" description="Basic residues" evidence="1">
    <location>
        <begin position="328"/>
        <end position="337"/>
    </location>
</feature>
<name>A0AAD7YK25_MYTSE</name>
<keyword evidence="3" id="KW-1185">Reference proteome</keyword>
<feature type="compositionally biased region" description="Polar residues" evidence="1">
    <location>
        <begin position="48"/>
        <end position="59"/>
    </location>
</feature>
<evidence type="ECO:0000313" key="3">
    <source>
        <dbReference type="Proteomes" id="UP001231518"/>
    </source>
</evidence>
<comment type="caution">
    <text evidence="2">The sequence shown here is derived from an EMBL/GenBank/DDBJ whole genome shotgun (WGS) entry which is preliminary data.</text>
</comment>
<feature type="compositionally biased region" description="Basic and acidic residues" evidence="1">
    <location>
        <begin position="1"/>
        <end position="25"/>
    </location>
</feature>
<dbReference type="PANTHER" id="PTHR34239:SF2">
    <property type="entry name" value="TRANSPOSABLE ELEMENT P TRANSPOSASE_THAP9 CONSERVED DOMAIN-CONTAINING PROTEIN"/>
    <property type="match status" value="1"/>
</dbReference>
<dbReference type="EMBL" id="JARGEI010000016">
    <property type="protein sequence ID" value="KAJ8717618.1"/>
    <property type="molecule type" value="Genomic_DNA"/>
</dbReference>
<feature type="region of interest" description="Disordered" evidence="1">
    <location>
        <begin position="327"/>
        <end position="385"/>
    </location>
</feature>
<evidence type="ECO:0000313" key="2">
    <source>
        <dbReference type="EMBL" id="KAJ8717618.1"/>
    </source>
</evidence>
<dbReference type="Proteomes" id="UP001231518">
    <property type="component" value="Chromosome 18"/>
</dbReference>
<dbReference type="AlphaFoldDB" id="A0AAD7YK25"/>
<reference evidence="2" key="1">
    <citation type="submission" date="2023-03" db="EMBL/GenBank/DDBJ databases">
        <title>Chromosome-level genomes of two armyworms, Mythimna separata and Mythimna loreyi, provide insights into the biosynthesis and reception of sex pheromones.</title>
        <authorList>
            <person name="Zhao H."/>
        </authorList>
    </citation>
    <scope>NUCLEOTIDE SEQUENCE</scope>
    <source>
        <strain evidence="2">BeijingLab</strain>
        <tissue evidence="2">Pupa</tissue>
    </source>
</reference>
<evidence type="ECO:0000256" key="1">
    <source>
        <dbReference type="SAM" id="MobiDB-lite"/>
    </source>
</evidence>
<sequence length="385" mass="42676">MPKRKHEETEEDKWRRKLKKYEQKLSRKRRRHRRVSIEEYLEPDSGASMPSSPDRSPTPTAAVADGIPADSARPVDELGTSARFASPVPPELSTMGGSVSQPADPQGVTAPAEDANTDGDNVPPIADPELLRALGDFEAETADWGPDIVADLSKRWAPILKDGLKKETREELMKKYLLPKNCPLIKAPVLNPEIAAMLNESAKNRDARIQKKQSLMGCVLAILGRTMSGILTKSSDTTDILRFLADATKLLSDSHYLETETRRSLVTPMVDKTFLEPFKDRKRDSHLFGEKLGEFIKSSRGIQKTGKLIQPAAQTSTLNYKVPPLRQPYHRFVRGQPRRGGGTRPGSNYRRRGTMTRAPRASSPHQHPASRHKPAGAAPTTSAKQ</sequence>